<evidence type="ECO:0000313" key="3">
    <source>
        <dbReference type="EMBL" id="KAJ5156441.1"/>
    </source>
</evidence>
<gene>
    <name evidence="3" type="ORF">N7492_009244</name>
</gene>
<proteinExistence type="predicted"/>
<comment type="caution">
    <text evidence="3">The sequence shown here is derived from an EMBL/GenBank/DDBJ whole genome shotgun (WGS) entry which is preliminary data.</text>
</comment>
<dbReference type="AlphaFoldDB" id="A0A9W9HUY7"/>
<dbReference type="Proteomes" id="UP001146351">
    <property type="component" value="Unassembled WGS sequence"/>
</dbReference>
<feature type="compositionally biased region" description="Basic and acidic residues" evidence="1">
    <location>
        <begin position="105"/>
        <end position="117"/>
    </location>
</feature>
<dbReference type="Pfam" id="PF03962">
    <property type="entry name" value="Mnd1"/>
    <property type="match status" value="1"/>
</dbReference>
<evidence type="ECO:0000313" key="4">
    <source>
        <dbReference type="Proteomes" id="UP001146351"/>
    </source>
</evidence>
<feature type="domain" description="Mnd1 HTH" evidence="2">
    <location>
        <begin position="11"/>
        <end position="70"/>
    </location>
</feature>
<feature type="region of interest" description="Disordered" evidence="1">
    <location>
        <begin position="94"/>
        <end position="117"/>
    </location>
</feature>
<keyword evidence="4" id="KW-1185">Reference proteome</keyword>
<accession>A0A9W9HUY7</accession>
<dbReference type="EMBL" id="JAPQKO010000006">
    <property type="protein sequence ID" value="KAJ5156441.1"/>
    <property type="molecule type" value="Genomic_DNA"/>
</dbReference>
<dbReference type="OrthoDB" id="9978204at2759"/>
<reference evidence="3" key="1">
    <citation type="submission" date="2022-11" db="EMBL/GenBank/DDBJ databases">
        <authorList>
            <person name="Petersen C."/>
        </authorList>
    </citation>
    <scope>NUCLEOTIDE SEQUENCE</scope>
    <source>
        <strain evidence="3">IBT 21917</strain>
    </source>
</reference>
<dbReference type="InterPro" id="IPR040453">
    <property type="entry name" value="Mnd1_HTH"/>
</dbReference>
<protein>
    <recommendedName>
        <fullName evidence="2">Mnd1 HTH domain-containing protein</fullName>
    </recommendedName>
</protein>
<evidence type="ECO:0000259" key="2">
    <source>
        <dbReference type="Pfam" id="PF03962"/>
    </source>
</evidence>
<sequence length="193" mass="21859">MLSKSAKEELILNHLHATGTCHTLKELERTLPGVASINSIQVKEYIQALVDDSKLRVEKIGSGNWYWSFRSDAQHERARCLDRVQTELEQARKSRAATEAALADETTRRHQETDHAGLDHERETLLGKKAELMADLQTELAGFKDQAQQWTDNLYVLETYLGKLAGGDREMIATVLRECYGEEYVEGEGLQDL</sequence>
<name>A0A9W9HUY7_9EURO</name>
<organism evidence="3 4">
    <name type="scientific">Penicillium capsulatum</name>
    <dbReference type="NCBI Taxonomy" id="69766"/>
    <lineage>
        <taxon>Eukaryota</taxon>
        <taxon>Fungi</taxon>
        <taxon>Dikarya</taxon>
        <taxon>Ascomycota</taxon>
        <taxon>Pezizomycotina</taxon>
        <taxon>Eurotiomycetes</taxon>
        <taxon>Eurotiomycetidae</taxon>
        <taxon>Eurotiales</taxon>
        <taxon>Aspergillaceae</taxon>
        <taxon>Penicillium</taxon>
    </lineage>
</organism>
<evidence type="ECO:0000256" key="1">
    <source>
        <dbReference type="SAM" id="MobiDB-lite"/>
    </source>
</evidence>
<reference evidence="3" key="2">
    <citation type="journal article" date="2023" name="IMA Fungus">
        <title>Comparative genomic study of the Penicillium genus elucidates a diverse pangenome and 15 lateral gene transfer events.</title>
        <authorList>
            <person name="Petersen C."/>
            <person name="Sorensen T."/>
            <person name="Nielsen M.R."/>
            <person name="Sondergaard T.E."/>
            <person name="Sorensen J.L."/>
            <person name="Fitzpatrick D.A."/>
            <person name="Frisvad J.C."/>
            <person name="Nielsen K.L."/>
        </authorList>
    </citation>
    <scope>NUCLEOTIDE SEQUENCE</scope>
    <source>
        <strain evidence="3">IBT 21917</strain>
    </source>
</reference>